<dbReference type="Pfam" id="PF07291">
    <property type="entry name" value="MauE"/>
    <property type="match status" value="1"/>
</dbReference>
<evidence type="ECO:0000256" key="1">
    <source>
        <dbReference type="ARBA" id="ARBA00004141"/>
    </source>
</evidence>
<evidence type="ECO:0000313" key="7">
    <source>
        <dbReference type="EMBL" id="KPJ64284.1"/>
    </source>
</evidence>
<evidence type="ECO:0000313" key="8">
    <source>
        <dbReference type="Proteomes" id="UP000052020"/>
    </source>
</evidence>
<keyword evidence="3 5" id="KW-1133">Transmembrane helix</keyword>
<dbReference type="InterPro" id="IPR009908">
    <property type="entry name" value="Methylamine_util_MauE"/>
</dbReference>
<dbReference type="InterPro" id="IPR051907">
    <property type="entry name" value="DoxX-like_oxidoreductase"/>
</dbReference>
<keyword evidence="4 5" id="KW-0472">Membrane</keyword>
<dbReference type="GO" id="GO:0030416">
    <property type="term" value="P:methylamine metabolic process"/>
    <property type="evidence" value="ECO:0007669"/>
    <property type="project" value="InterPro"/>
</dbReference>
<comment type="subcellular location">
    <subcellularLocation>
        <location evidence="1">Membrane</location>
        <topology evidence="1">Multi-pass membrane protein</topology>
    </subcellularLocation>
</comment>
<feature type="transmembrane region" description="Helical" evidence="5">
    <location>
        <begin position="112"/>
        <end position="131"/>
    </location>
</feature>
<comment type="caution">
    <text evidence="7">The sequence shown here is derived from an EMBL/GenBank/DDBJ whole genome shotgun (WGS) entry which is preliminary data.</text>
</comment>
<evidence type="ECO:0000256" key="5">
    <source>
        <dbReference type="SAM" id="Phobius"/>
    </source>
</evidence>
<evidence type="ECO:0000259" key="6">
    <source>
        <dbReference type="Pfam" id="PF07291"/>
    </source>
</evidence>
<sequence length="142" mass="15180">MARLFVGAVLIWAAYPKILEPNEFAKAVIAYQALPYAWSNLAAITVPWVEIIAGVLLVVGAVTRGSALVASVLYLAFMAIMISAMTRGIMIDDCGCFGFAEPLTWLLVWRDVALLAAALVPLFAGAGRLTLDSLRGARPTRA</sequence>
<gene>
    <name evidence="7" type="ORF">AMK68_01965</name>
</gene>
<feature type="transmembrane region" description="Helical" evidence="5">
    <location>
        <begin position="40"/>
        <end position="60"/>
    </location>
</feature>
<dbReference type="UniPathway" id="UPA00895"/>
<dbReference type="PANTHER" id="PTHR33452">
    <property type="entry name" value="OXIDOREDUCTASE CATD-RELATED"/>
    <property type="match status" value="1"/>
</dbReference>
<accession>A0A0S7XR07</accession>
<dbReference type="PANTHER" id="PTHR33452:SF1">
    <property type="entry name" value="INNER MEMBRANE PROTEIN YPHA-RELATED"/>
    <property type="match status" value="1"/>
</dbReference>
<evidence type="ECO:0000256" key="4">
    <source>
        <dbReference type="ARBA" id="ARBA00023136"/>
    </source>
</evidence>
<feature type="domain" description="Methylamine utilisation protein MauE" evidence="6">
    <location>
        <begin position="2"/>
        <end position="123"/>
    </location>
</feature>
<evidence type="ECO:0000256" key="2">
    <source>
        <dbReference type="ARBA" id="ARBA00022692"/>
    </source>
</evidence>
<evidence type="ECO:0000256" key="3">
    <source>
        <dbReference type="ARBA" id="ARBA00022989"/>
    </source>
</evidence>
<feature type="transmembrane region" description="Helical" evidence="5">
    <location>
        <begin position="67"/>
        <end position="85"/>
    </location>
</feature>
<keyword evidence="2 5" id="KW-0812">Transmembrane</keyword>
<dbReference type="AlphaFoldDB" id="A0A0S7XR07"/>
<dbReference type="GO" id="GO:0005886">
    <property type="term" value="C:plasma membrane"/>
    <property type="evidence" value="ECO:0007669"/>
    <property type="project" value="TreeGrafter"/>
</dbReference>
<reference evidence="7 8" key="1">
    <citation type="journal article" date="2015" name="Microbiome">
        <title>Genomic resolution of linkages in carbon, nitrogen, and sulfur cycling among widespread estuary sediment bacteria.</title>
        <authorList>
            <person name="Baker B.J."/>
            <person name="Lazar C.S."/>
            <person name="Teske A.P."/>
            <person name="Dick G.J."/>
        </authorList>
    </citation>
    <scope>NUCLEOTIDE SEQUENCE [LARGE SCALE GENOMIC DNA]</scope>
    <source>
        <strain evidence="7">DG_56</strain>
    </source>
</reference>
<name>A0A0S7XR07_9BACT</name>
<dbReference type="EMBL" id="LIZY01000033">
    <property type="protein sequence ID" value="KPJ64284.1"/>
    <property type="molecule type" value="Genomic_DNA"/>
</dbReference>
<organism evidence="7 8">
    <name type="scientific">candidate division KD3-62 bacterium DG_56</name>
    <dbReference type="NCBI Taxonomy" id="1704032"/>
    <lineage>
        <taxon>Bacteria</taxon>
        <taxon>candidate division KD3-62</taxon>
    </lineage>
</organism>
<dbReference type="Proteomes" id="UP000052020">
    <property type="component" value="Unassembled WGS sequence"/>
</dbReference>
<protein>
    <recommendedName>
        <fullName evidence="6">Methylamine utilisation protein MauE domain-containing protein</fullName>
    </recommendedName>
</protein>
<proteinExistence type="predicted"/>